<sequence length="646" mass="69594">MQLKGGSMVNDAPELEREADLMGEKAATGTFLHDGRAHQLRRQGYAIDAGPRMLAQRVKVAGAGIVQRVTAQILEGTEEGVIDGIAIVGRPPHIFGGTMGDHSSAFVTTVAGLQAQLKETNIDQAAVILYRLSQNLDNVPGVLLIDSAPQAHRDRWHAARAEMETIWGFLMPRMMSRLHGGGPAYDQHDAAHIQRFAEAFLEARELVPLSTINTKAINAPLAGKGKGESARALVHANAGQAIPLDTLVNTVVGLFDARSAAVVCSITDQAMMDKVAPGMRVAVSAEQRALAMIKQHLWTIDMMYPSAAEQVRPGYDGIITTLLQNVTQKMDENAEVQRDGVKVPGKRGGNNGESGQRYLASSISLHDDGRIRDVSIEGRTTSPFSGTMGAHTTAWTVLIDRMRNQLESSPLAEAAQSLLEISEQAQEHLYAASEKFQADTKQLVKLSSALSALGAAEKKLKRIVAMNAGKQVDRPIGPFQQLLTIQEAINCVLDLQNLTPGATLYVGNTNGAREGHYRGILLKHVKDGVGTKVEVRAAVLGLMDLKGLDQHRATIGQSIRAEMKDPQRQEAESGYYQDLLMLGTRPTPGAAGAELQLLEHHLEMVEEAYPGAVAYAGIDINDDTAVNLIIEAAAYAADEGFELDED</sequence>
<evidence type="ECO:0000313" key="1">
    <source>
        <dbReference type="EMBL" id="RNF31958.1"/>
    </source>
</evidence>
<protein>
    <submittedName>
        <fullName evidence="1">Uncharacterized protein</fullName>
    </submittedName>
</protein>
<reference evidence="1" key="1">
    <citation type="submission" date="2014-10" db="EMBL/GenBank/DDBJ databases">
        <title>Massilia sp. genome.</title>
        <authorList>
            <person name="Xu B."/>
            <person name="Dai L."/>
            <person name="Huang Z."/>
        </authorList>
    </citation>
    <scope>NUCLEOTIDE SEQUENCE [LARGE SCALE GENOMIC DNA]</scope>
    <source>
        <strain evidence="1">CFS-1</strain>
    </source>
</reference>
<accession>A0A422QPN9</accession>
<dbReference type="AlphaFoldDB" id="A0A422QPN9"/>
<evidence type="ECO:0000313" key="2">
    <source>
        <dbReference type="Proteomes" id="UP000283254"/>
    </source>
</evidence>
<gene>
    <name evidence="1" type="ORF">NM04_04380</name>
</gene>
<dbReference type="EMBL" id="JSAB01000037">
    <property type="protein sequence ID" value="RNF31958.1"/>
    <property type="molecule type" value="Genomic_DNA"/>
</dbReference>
<keyword evidence="2" id="KW-1185">Reference proteome</keyword>
<comment type="caution">
    <text evidence="1">The sequence shown here is derived from an EMBL/GenBank/DDBJ whole genome shotgun (WGS) entry which is preliminary data.</text>
</comment>
<organism evidence="1 2">
    <name type="scientific">Massilia aurea</name>
    <dbReference type="NCBI Taxonomy" id="373040"/>
    <lineage>
        <taxon>Bacteria</taxon>
        <taxon>Pseudomonadati</taxon>
        <taxon>Pseudomonadota</taxon>
        <taxon>Betaproteobacteria</taxon>
        <taxon>Burkholderiales</taxon>
        <taxon>Oxalobacteraceae</taxon>
        <taxon>Telluria group</taxon>
        <taxon>Massilia</taxon>
    </lineage>
</organism>
<dbReference type="Proteomes" id="UP000283254">
    <property type="component" value="Unassembled WGS sequence"/>
</dbReference>
<name>A0A422QPN9_9BURK</name>
<proteinExistence type="predicted"/>